<keyword evidence="1" id="KW-0472">Membrane</keyword>
<organism evidence="2 3">
    <name type="scientific">Virgisporangium aliadipatigenens</name>
    <dbReference type="NCBI Taxonomy" id="741659"/>
    <lineage>
        <taxon>Bacteria</taxon>
        <taxon>Bacillati</taxon>
        <taxon>Actinomycetota</taxon>
        <taxon>Actinomycetes</taxon>
        <taxon>Micromonosporales</taxon>
        <taxon>Micromonosporaceae</taxon>
        <taxon>Virgisporangium</taxon>
    </lineage>
</organism>
<accession>A0A8J3YTE9</accession>
<protein>
    <submittedName>
        <fullName evidence="2">Uncharacterized protein</fullName>
    </submittedName>
</protein>
<reference evidence="2" key="1">
    <citation type="submission" date="2021-01" db="EMBL/GenBank/DDBJ databases">
        <title>Whole genome shotgun sequence of Virgisporangium aliadipatigenens NBRC 105644.</title>
        <authorList>
            <person name="Komaki H."/>
            <person name="Tamura T."/>
        </authorList>
    </citation>
    <scope>NUCLEOTIDE SEQUENCE</scope>
    <source>
        <strain evidence="2">NBRC 105644</strain>
    </source>
</reference>
<dbReference type="EMBL" id="BOPF01000047">
    <property type="protein sequence ID" value="GIJ51359.1"/>
    <property type="molecule type" value="Genomic_DNA"/>
</dbReference>
<feature type="transmembrane region" description="Helical" evidence="1">
    <location>
        <begin position="43"/>
        <end position="62"/>
    </location>
</feature>
<proteinExistence type="predicted"/>
<dbReference type="AlphaFoldDB" id="A0A8J3YTE9"/>
<keyword evidence="3" id="KW-1185">Reference proteome</keyword>
<keyword evidence="1" id="KW-0812">Transmembrane</keyword>
<evidence type="ECO:0000313" key="2">
    <source>
        <dbReference type="EMBL" id="GIJ51359.1"/>
    </source>
</evidence>
<sequence length="429" mass="46790">MNNLMEDTLVELLSDSETGAPQPGADFVATVQRRCRRRQRRKAGLVMSAVVLVMSASVFAFWPDAPGTRVTEPNGAWNGKVPDFAAARSPQEVWPKAVQRLPAKLPDGTRYRVVTVLGDQRYLVMRDGPNYNGTKAPEVFDVRTGTTTPLGRPDLYEDARTYSVLEVAAVGERAIWMTVILRPSGQSTELWSAALDGADGPQRVTVMSTRLPPDDLKTWEPTVDIGRFGLGGGMVYWQQITGDKGEQPRWYRIPVSGGHIEVVDGSDRFSEAFPSPWLQKWDSGASGGVGQLWNPATGARVDLRAPKYEHVYCDPFACSGGTDEHRLFVSRHDGTGLKVLPGADSREVLLVPAVEGRFALLMLHTDDGYRLVLWDRVGNTAAVIAGPGGARGAPQRNPYDDIGMGFNNDAVSWPGAQDEMLLLDLTAIG</sequence>
<dbReference type="Proteomes" id="UP000619260">
    <property type="component" value="Unassembled WGS sequence"/>
</dbReference>
<comment type="caution">
    <text evidence="2">The sequence shown here is derived from an EMBL/GenBank/DDBJ whole genome shotgun (WGS) entry which is preliminary data.</text>
</comment>
<keyword evidence="1" id="KW-1133">Transmembrane helix</keyword>
<evidence type="ECO:0000313" key="3">
    <source>
        <dbReference type="Proteomes" id="UP000619260"/>
    </source>
</evidence>
<gene>
    <name evidence="2" type="ORF">Val02_82450</name>
</gene>
<name>A0A8J3YTE9_9ACTN</name>
<evidence type="ECO:0000256" key="1">
    <source>
        <dbReference type="SAM" id="Phobius"/>
    </source>
</evidence>